<dbReference type="Pfam" id="PF00672">
    <property type="entry name" value="HAMP"/>
    <property type="match status" value="1"/>
</dbReference>
<evidence type="ECO:0000313" key="14">
    <source>
        <dbReference type="EMBL" id="AYG61697.1"/>
    </source>
</evidence>
<keyword evidence="6 11" id="KW-0812">Transmembrane</keyword>
<evidence type="ECO:0000256" key="2">
    <source>
        <dbReference type="ARBA" id="ARBA00004370"/>
    </source>
</evidence>
<dbReference type="InterPro" id="IPR005467">
    <property type="entry name" value="His_kinase_dom"/>
</dbReference>
<evidence type="ECO:0000256" key="4">
    <source>
        <dbReference type="ARBA" id="ARBA00022553"/>
    </source>
</evidence>
<keyword evidence="15" id="KW-1185">Reference proteome</keyword>
<reference evidence="14 15" key="1">
    <citation type="submission" date="2018-10" db="EMBL/GenBank/DDBJ databases">
        <title>Rhizobium etli, R. leguminosarum and a new Rhizobium genospecies from Phaseolus dumosus.</title>
        <authorList>
            <person name="Ramirez-Puebla S.T."/>
            <person name="Rogel-Hernandez M.A."/>
            <person name="Guerrero G."/>
            <person name="Ormeno-Orrillo E."/>
            <person name="Martinez-Romero J.C."/>
            <person name="Negrete-Yankelevich S."/>
            <person name="Martinez-Romero E."/>
        </authorList>
    </citation>
    <scope>NUCLEOTIDE SEQUENCE [LARGE SCALE GENOMIC DNA]</scope>
    <source>
        <strain evidence="14 15">CCGE525</strain>
        <plasmid evidence="15">prccge525c</plasmid>
    </source>
</reference>
<geneLocation type="plasmid" evidence="15">
    <name>prccge525c</name>
</geneLocation>
<proteinExistence type="predicted"/>
<gene>
    <name evidence="14" type="ORF">CCGE525_22680</name>
</gene>
<dbReference type="Proteomes" id="UP000282195">
    <property type="component" value="Plasmid pRCCGE525c"/>
</dbReference>
<feature type="domain" description="HAMP" evidence="13">
    <location>
        <begin position="179"/>
        <end position="232"/>
    </location>
</feature>
<comment type="catalytic activity">
    <reaction evidence="1">
        <text>ATP + protein L-histidine = ADP + protein N-phospho-L-histidine.</text>
        <dbReference type="EC" id="2.7.13.3"/>
    </reaction>
</comment>
<dbReference type="InterPro" id="IPR003594">
    <property type="entry name" value="HATPase_dom"/>
</dbReference>
<name>A0A387FV69_9HYPH</name>
<dbReference type="OrthoDB" id="9815202at2"/>
<dbReference type="Pfam" id="PF00512">
    <property type="entry name" value="HisKA"/>
    <property type="match status" value="1"/>
</dbReference>
<dbReference type="CDD" id="cd00082">
    <property type="entry name" value="HisKA"/>
    <property type="match status" value="1"/>
</dbReference>
<dbReference type="InterPro" id="IPR036890">
    <property type="entry name" value="HATPase_C_sf"/>
</dbReference>
<dbReference type="GO" id="GO:0005886">
    <property type="term" value="C:plasma membrane"/>
    <property type="evidence" value="ECO:0007669"/>
    <property type="project" value="TreeGrafter"/>
</dbReference>
<keyword evidence="8 11" id="KW-1133">Transmembrane helix</keyword>
<feature type="transmembrane region" description="Helical" evidence="11">
    <location>
        <begin position="158"/>
        <end position="183"/>
    </location>
</feature>
<evidence type="ECO:0000256" key="6">
    <source>
        <dbReference type="ARBA" id="ARBA00022692"/>
    </source>
</evidence>
<dbReference type="AlphaFoldDB" id="A0A387FV69"/>
<evidence type="ECO:0000256" key="9">
    <source>
        <dbReference type="ARBA" id="ARBA00023012"/>
    </source>
</evidence>
<dbReference type="InterPro" id="IPR004358">
    <property type="entry name" value="Sig_transdc_His_kin-like_C"/>
</dbReference>
<dbReference type="PRINTS" id="PR00344">
    <property type="entry name" value="BCTRLSENSOR"/>
</dbReference>
<dbReference type="InterPro" id="IPR036097">
    <property type="entry name" value="HisK_dim/P_sf"/>
</dbReference>
<sequence>MFLQRLNDICRTTSFRLSMSFLALFGLASLVLFSFMYLETKNFMQNKVDEWVRSEVQEFAQRPIDDIVFRLGGRTARGPDVERPIALFDKAGVRVAGSDILLPSTAPDGDGLFDFRIQGPPGHTHFRGVVHRLASGHSLLVAQDVGELREFDEVLSGAMLLAGTIIAAMGLAGAAIVGTGAVGQIDGITRAARDIMAGDLSKRLPARGNSGDVARLANVVNEMLAEIERLMHEVKGVCDNIAHDLRTPLTRLLAGLERVQRRASSMDDYRHGVDEAIGETQAALRTFSAMLKISEIEDGVRRSGFRPVDLVAVTADAVDFYEPAAEEKSIDISFSVEGSPDATIPGEPSLLFEAIGNLVDNAIKFTPEGGRVSVRILDGPEGAGVAVSDTGPGIPERECEAILRRFYRTERSRHTPGNGLGLSLVAAVARLHGMILIIDQPTMGASVSLRYPITPGTSKY</sequence>
<dbReference type="Gene3D" id="1.10.287.130">
    <property type="match status" value="1"/>
</dbReference>
<evidence type="ECO:0000256" key="11">
    <source>
        <dbReference type="SAM" id="Phobius"/>
    </source>
</evidence>
<keyword evidence="5" id="KW-0808">Transferase</keyword>
<keyword evidence="14" id="KW-0614">Plasmid</keyword>
<evidence type="ECO:0000256" key="5">
    <source>
        <dbReference type="ARBA" id="ARBA00022679"/>
    </source>
</evidence>
<organism evidence="14 15">
    <name type="scientific">Rhizobium jaguaris</name>
    <dbReference type="NCBI Taxonomy" id="1312183"/>
    <lineage>
        <taxon>Bacteria</taxon>
        <taxon>Pseudomonadati</taxon>
        <taxon>Pseudomonadota</taxon>
        <taxon>Alphaproteobacteria</taxon>
        <taxon>Hyphomicrobiales</taxon>
        <taxon>Rhizobiaceae</taxon>
        <taxon>Rhizobium/Agrobacterium group</taxon>
        <taxon>Rhizobium</taxon>
    </lineage>
</organism>
<dbReference type="SUPFAM" id="SSF47384">
    <property type="entry name" value="Homodimeric domain of signal transducing histidine kinase"/>
    <property type="match status" value="1"/>
</dbReference>
<dbReference type="SMART" id="SM00387">
    <property type="entry name" value="HATPase_c"/>
    <property type="match status" value="1"/>
</dbReference>
<dbReference type="GO" id="GO:0000155">
    <property type="term" value="F:phosphorelay sensor kinase activity"/>
    <property type="evidence" value="ECO:0007669"/>
    <property type="project" value="InterPro"/>
</dbReference>
<keyword evidence="4" id="KW-0597">Phosphoprotein</keyword>
<dbReference type="PROSITE" id="PS50109">
    <property type="entry name" value="HIS_KIN"/>
    <property type="match status" value="1"/>
</dbReference>
<keyword evidence="10 11" id="KW-0472">Membrane</keyword>
<dbReference type="EMBL" id="CP032695">
    <property type="protein sequence ID" value="AYG61697.1"/>
    <property type="molecule type" value="Genomic_DNA"/>
</dbReference>
<protein>
    <recommendedName>
        <fullName evidence="3">histidine kinase</fullName>
        <ecNumber evidence="3">2.7.13.3</ecNumber>
    </recommendedName>
</protein>
<dbReference type="KEGG" id="rjg:CCGE525_22680"/>
<evidence type="ECO:0000256" key="7">
    <source>
        <dbReference type="ARBA" id="ARBA00022777"/>
    </source>
</evidence>
<dbReference type="SUPFAM" id="SSF55874">
    <property type="entry name" value="ATPase domain of HSP90 chaperone/DNA topoisomerase II/histidine kinase"/>
    <property type="match status" value="1"/>
</dbReference>
<dbReference type="PANTHER" id="PTHR45436:SF8">
    <property type="entry name" value="HISTIDINE KINASE"/>
    <property type="match status" value="1"/>
</dbReference>
<feature type="transmembrane region" description="Helical" evidence="11">
    <location>
        <begin position="21"/>
        <end position="38"/>
    </location>
</feature>
<keyword evidence="9" id="KW-0902">Two-component regulatory system</keyword>
<dbReference type="Gene3D" id="3.30.565.10">
    <property type="entry name" value="Histidine kinase-like ATPase, C-terminal domain"/>
    <property type="match status" value="1"/>
</dbReference>
<evidence type="ECO:0000259" key="13">
    <source>
        <dbReference type="PROSITE" id="PS50885"/>
    </source>
</evidence>
<dbReference type="Pfam" id="PF02518">
    <property type="entry name" value="HATPase_c"/>
    <property type="match status" value="1"/>
</dbReference>
<evidence type="ECO:0000256" key="10">
    <source>
        <dbReference type="ARBA" id="ARBA00023136"/>
    </source>
</evidence>
<evidence type="ECO:0000313" key="15">
    <source>
        <dbReference type="Proteomes" id="UP000282195"/>
    </source>
</evidence>
<dbReference type="PANTHER" id="PTHR45436">
    <property type="entry name" value="SENSOR HISTIDINE KINASE YKOH"/>
    <property type="match status" value="1"/>
</dbReference>
<evidence type="ECO:0000259" key="12">
    <source>
        <dbReference type="PROSITE" id="PS50109"/>
    </source>
</evidence>
<dbReference type="PROSITE" id="PS50885">
    <property type="entry name" value="HAMP"/>
    <property type="match status" value="1"/>
</dbReference>
<comment type="subcellular location">
    <subcellularLocation>
        <location evidence="2">Membrane</location>
    </subcellularLocation>
</comment>
<dbReference type="CDD" id="cd06225">
    <property type="entry name" value="HAMP"/>
    <property type="match status" value="1"/>
</dbReference>
<dbReference type="InterPro" id="IPR050428">
    <property type="entry name" value="TCS_sensor_his_kinase"/>
</dbReference>
<dbReference type="InterPro" id="IPR003660">
    <property type="entry name" value="HAMP_dom"/>
</dbReference>
<dbReference type="SMART" id="SM00304">
    <property type="entry name" value="HAMP"/>
    <property type="match status" value="1"/>
</dbReference>
<accession>A0A387FV69</accession>
<dbReference type="Gene3D" id="6.10.340.10">
    <property type="match status" value="1"/>
</dbReference>
<evidence type="ECO:0000256" key="1">
    <source>
        <dbReference type="ARBA" id="ARBA00000085"/>
    </source>
</evidence>
<keyword evidence="7 14" id="KW-0418">Kinase</keyword>
<evidence type="ECO:0000256" key="3">
    <source>
        <dbReference type="ARBA" id="ARBA00012438"/>
    </source>
</evidence>
<dbReference type="InterPro" id="IPR003661">
    <property type="entry name" value="HisK_dim/P_dom"/>
</dbReference>
<feature type="domain" description="Histidine kinase" evidence="12">
    <location>
        <begin position="240"/>
        <end position="455"/>
    </location>
</feature>
<dbReference type="RefSeq" id="WP_120706640.1">
    <property type="nucleotide sequence ID" value="NZ_CP032695.1"/>
</dbReference>
<dbReference type="EC" id="2.7.13.3" evidence="3"/>
<evidence type="ECO:0000256" key="8">
    <source>
        <dbReference type="ARBA" id="ARBA00022989"/>
    </source>
</evidence>